<gene>
    <name evidence="1" type="ORF">C8N26_0053</name>
</gene>
<dbReference type="AlphaFoldDB" id="A0A420E3J7"/>
<dbReference type="EMBL" id="RAQM01000006">
    <property type="protein sequence ID" value="RKF04668.1"/>
    <property type="molecule type" value="Genomic_DNA"/>
</dbReference>
<dbReference type="RefSeq" id="WP_120185544.1">
    <property type="nucleotide sequence ID" value="NZ_RAQM01000006.1"/>
</dbReference>
<accession>A0A420E3J7</accession>
<dbReference type="PROSITE" id="PS51257">
    <property type="entry name" value="PROKAR_LIPOPROTEIN"/>
    <property type="match status" value="1"/>
</dbReference>
<evidence type="ECO:0008006" key="3">
    <source>
        <dbReference type="Google" id="ProtNLM"/>
    </source>
</evidence>
<sequence length="154" mass="17669">MNIRYAVFLLLLTTSCDFFLPSKKGGFRAFDTIVDFTKVDVSPAFNRCRSLSEEEKSKCFREEIHERFAKSLQEYSFVIQEGIEEEVLIDLLINAEGKFILKNITASKDVNQQLPELDSILKSTIEKLPQIQPATKRGIPVVTQYHLPLKIQTE</sequence>
<evidence type="ECO:0000313" key="2">
    <source>
        <dbReference type="Proteomes" id="UP000285780"/>
    </source>
</evidence>
<keyword evidence="2" id="KW-1185">Reference proteome</keyword>
<comment type="caution">
    <text evidence="1">The sequence shown here is derived from an EMBL/GenBank/DDBJ whole genome shotgun (WGS) entry which is preliminary data.</text>
</comment>
<protein>
    <recommendedName>
        <fullName evidence="3">TonB-like protein</fullName>
    </recommendedName>
</protein>
<evidence type="ECO:0000313" key="1">
    <source>
        <dbReference type="EMBL" id="RKF04668.1"/>
    </source>
</evidence>
<reference evidence="1 2" key="1">
    <citation type="submission" date="2018-09" db="EMBL/GenBank/DDBJ databases">
        <title>Genomic Encyclopedia of Archaeal and Bacterial Type Strains, Phase II (KMG-II): from individual species to whole genera.</title>
        <authorList>
            <person name="Goeker M."/>
        </authorList>
    </citation>
    <scope>NUCLEOTIDE SEQUENCE [LARGE SCALE GENOMIC DNA]</scope>
    <source>
        <strain evidence="1 2">DSM 16505</strain>
    </source>
</reference>
<dbReference type="Proteomes" id="UP000285780">
    <property type="component" value="Unassembled WGS sequence"/>
</dbReference>
<organism evidence="1 2">
    <name type="scientific">Tenacibaculum lutimaris</name>
    <dbReference type="NCBI Taxonomy" id="285258"/>
    <lineage>
        <taxon>Bacteria</taxon>
        <taxon>Pseudomonadati</taxon>
        <taxon>Bacteroidota</taxon>
        <taxon>Flavobacteriia</taxon>
        <taxon>Flavobacteriales</taxon>
        <taxon>Flavobacteriaceae</taxon>
        <taxon>Tenacibaculum</taxon>
    </lineage>
</organism>
<proteinExistence type="predicted"/>
<name>A0A420E3J7_9FLAO</name>